<name>A0A165GMK7_9BASI</name>
<reference evidence="1 2" key="1">
    <citation type="journal article" date="2016" name="Mol. Biol. Evol.">
        <title>Comparative Genomics of Early-Diverging Mushroom-Forming Fungi Provides Insights into the Origins of Lignocellulose Decay Capabilities.</title>
        <authorList>
            <person name="Nagy L.G."/>
            <person name="Riley R."/>
            <person name="Tritt A."/>
            <person name="Adam C."/>
            <person name="Daum C."/>
            <person name="Floudas D."/>
            <person name="Sun H."/>
            <person name="Yadav J.S."/>
            <person name="Pangilinan J."/>
            <person name="Larsson K.H."/>
            <person name="Matsuura K."/>
            <person name="Barry K."/>
            <person name="Labutti K."/>
            <person name="Kuo R."/>
            <person name="Ohm R.A."/>
            <person name="Bhattacharya S.S."/>
            <person name="Shirouzu T."/>
            <person name="Yoshinaga Y."/>
            <person name="Martin F.M."/>
            <person name="Grigoriev I.V."/>
            <person name="Hibbett D.S."/>
        </authorList>
    </citation>
    <scope>NUCLEOTIDE SEQUENCE [LARGE SCALE GENOMIC DNA]</scope>
    <source>
        <strain evidence="1 2">HHB12733</strain>
    </source>
</reference>
<dbReference type="Pfam" id="PF10294">
    <property type="entry name" value="Methyltransf_16"/>
    <property type="match status" value="1"/>
</dbReference>
<dbReference type="STRING" id="1353952.A0A165GMK7"/>
<dbReference type="AlphaFoldDB" id="A0A165GMK7"/>
<dbReference type="CDD" id="cd02440">
    <property type="entry name" value="AdoMet_MTases"/>
    <property type="match status" value="1"/>
</dbReference>
<evidence type="ECO:0008006" key="3">
    <source>
        <dbReference type="Google" id="ProtNLM"/>
    </source>
</evidence>
<dbReference type="InterPro" id="IPR019410">
    <property type="entry name" value="Methyltransf_16"/>
</dbReference>
<dbReference type="PANTHER" id="PTHR14614">
    <property type="entry name" value="HEPATOCELLULAR CARCINOMA-ASSOCIATED ANTIGEN"/>
    <property type="match status" value="1"/>
</dbReference>
<proteinExistence type="predicted"/>
<dbReference type="PANTHER" id="PTHR14614:SF10">
    <property type="entry name" value="PROTEIN N-TERMINAL AND LYSINE N-METHYLTRANSFERASE EFM7"/>
    <property type="match status" value="1"/>
</dbReference>
<sequence length="259" mass="27710">MTGTEDPYSSLDILSSSLDLLGAAPIPDSPTVSYGTLVVSRPPRAGKANTLLADQVFNPGLVTAEQIESGRIDVEGQCVLELGCGAGVPSLVAASLVAGGPQMVVMTDYPDEDLMDALQANVERNAQLHCPVHIRGHAWGTDVQELLALLPPDKEGYDTLILADLVHLTPPTAPLLASLTSLLAHTPTSRAYISVGAYTKQPVVDAFLLATDDAGLVWEEWAMDGRWMGSEVIGIGEVRSREDMGELKKSVRGWIVRWR</sequence>
<dbReference type="InParanoid" id="A0A165GMK7"/>
<keyword evidence="2" id="KW-1185">Reference proteome</keyword>
<evidence type="ECO:0000313" key="2">
    <source>
        <dbReference type="Proteomes" id="UP000076842"/>
    </source>
</evidence>
<organism evidence="1 2">
    <name type="scientific">Calocera cornea HHB12733</name>
    <dbReference type="NCBI Taxonomy" id="1353952"/>
    <lineage>
        <taxon>Eukaryota</taxon>
        <taxon>Fungi</taxon>
        <taxon>Dikarya</taxon>
        <taxon>Basidiomycota</taxon>
        <taxon>Agaricomycotina</taxon>
        <taxon>Dacrymycetes</taxon>
        <taxon>Dacrymycetales</taxon>
        <taxon>Dacrymycetaceae</taxon>
        <taxon>Calocera</taxon>
    </lineage>
</organism>
<dbReference type="GO" id="GO:0005737">
    <property type="term" value="C:cytoplasm"/>
    <property type="evidence" value="ECO:0007669"/>
    <property type="project" value="TreeGrafter"/>
</dbReference>
<protein>
    <recommendedName>
        <fullName evidence="3">S-adenosyl-L-methionine-dependent methyltransferase</fullName>
    </recommendedName>
</protein>
<accession>A0A165GMK7</accession>
<evidence type="ECO:0000313" key="1">
    <source>
        <dbReference type="EMBL" id="KZT58255.1"/>
    </source>
</evidence>
<gene>
    <name evidence="1" type="ORF">CALCODRAFT_432962</name>
</gene>
<dbReference type="Gene3D" id="3.40.50.150">
    <property type="entry name" value="Vaccinia Virus protein VP39"/>
    <property type="match status" value="1"/>
</dbReference>
<dbReference type="OrthoDB" id="46564at2759"/>
<dbReference type="Proteomes" id="UP000076842">
    <property type="component" value="Unassembled WGS sequence"/>
</dbReference>
<dbReference type="EMBL" id="KV423953">
    <property type="protein sequence ID" value="KZT58255.1"/>
    <property type="molecule type" value="Genomic_DNA"/>
</dbReference>
<dbReference type="GO" id="GO:0008757">
    <property type="term" value="F:S-adenosylmethionine-dependent methyltransferase activity"/>
    <property type="evidence" value="ECO:0007669"/>
    <property type="project" value="UniProtKB-ARBA"/>
</dbReference>
<dbReference type="InterPro" id="IPR029063">
    <property type="entry name" value="SAM-dependent_MTases_sf"/>
</dbReference>
<dbReference type="SUPFAM" id="SSF53335">
    <property type="entry name" value="S-adenosyl-L-methionine-dependent methyltransferases"/>
    <property type="match status" value="1"/>
</dbReference>